<evidence type="ECO:0000256" key="11">
    <source>
        <dbReference type="ARBA" id="ARBA00023027"/>
    </source>
</evidence>
<dbReference type="PRINTS" id="PR00371">
    <property type="entry name" value="FPNCR"/>
</dbReference>
<dbReference type="GO" id="GO:0005741">
    <property type="term" value="C:mitochondrial outer membrane"/>
    <property type="evidence" value="ECO:0007669"/>
    <property type="project" value="UniProtKB-SubCell"/>
</dbReference>
<feature type="binding site" evidence="18">
    <location>
        <position position="418"/>
    </location>
    <ligand>
        <name>FAD</name>
        <dbReference type="ChEBI" id="CHEBI:57692"/>
    </ligand>
</feature>
<dbReference type="SUPFAM" id="SSF52343">
    <property type="entry name" value="Ferredoxin reductase-like, C-terminal NADP-linked domain"/>
    <property type="match status" value="1"/>
</dbReference>
<evidence type="ECO:0000256" key="6">
    <source>
        <dbReference type="ARBA" id="ARBA00022692"/>
    </source>
</evidence>
<dbReference type="CDD" id="cd06183">
    <property type="entry name" value="cyt_b5_reduct_like"/>
    <property type="match status" value="1"/>
</dbReference>
<keyword evidence="13" id="KW-0472">Membrane</keyword>
<comment type="catalytic activity">
    <reaction evidence="17">
        <text>2 Fe(III)-[cytochrome b5] + NADH = 2 Fe(II)-[cytochrome b5] + NAD(+) + H(+)</text>
        <dbReference type="Rhea" id="RHEA:46680"/>
        <dbReference type="Rhea" id="RHEA-COMP:10438"/>
        <dbReference type="Rhea" id="RHEA-COMP:10439"/>
        <dbReference type="ChEBI" id="CHEBI:15378"/>
        <dbReference type="ChEBI" id="CHEBI:29033"/>
        <dbReference type="ChEBI" id="CHEBI:29034"/>
        <dbReference type="ChEBI" id="CHEBI:57540"/>
        <dbReference type="ChEBI" id="CHEBI:57945"/>
        <dbReference type="EC" id="1.6.2.2"/>
    </reaction>
</comment>
<comment type="caution">
    <text evidence="20">The sequence shown here is derived from an EMBL/GenBank/DDBJ whole genome shotgun (WGS) entry which is preliminary data.</text>
</comment>
<dbReference type="Gene3D" id="2.40.30.10">
    <property type="entry name" value="Translation factors"/>
    <property type="match status" value="1"/>
</dbReference>
<dbReference type="PANTHER" id="PTHR19370">
    <property type="entry name" value="NADH-CYTOCHROME B5 REDUCTASE"/>
    <property type="match status" value="1"/>
</dbReference>
<dbReference type="Pfam" id="PF00175">
    <property type="entry name" value="NAD_binding_1"/>
    <property type="match status" value="1"/>
</dbReference>
<evidence type="ECO:0000256" key="12">
    <source>
        <dbReference type="ARBA" id="ARBA00023128"/>
    </source>
</evidence>
<feature type="binding site" evidence="18">
    <location>
        <position position="444"/>
    </location>
    <ligand>
        <name>FAD</name>
        <dbReference type="ChEBI" id="CHEBI:57692"/>
    </ligand>
</feature>
<dbReference type="SUPFAM" id="SSF63380">
    <property type="entry name" value="Riboflavin synthase domain-like"/>
    <property type="match status" value="1"/>
</dbReference>
<evidence type="ECO:0000256" key="2">
    <source>
        <dbReference type="ARBA" id="ARBA00004572"/>
    </source>
</evidence>
<keyword evidence="7" id="KW-1000">Mitochondrion outer membrane</keyword>
<comment type="function">
    <text evidence="14">May mediate the reduction of outer membrane cytochrome b5.</text>
</comment>
<evidence type="ECO:0000256" key="17">
    <source>
        <dbReference type="ARBA" id="ARBA00047682"/>
    </source>
</evidence>
<feature type="binding site" evidence="18">
    <location>
        <position position="420"/>
    </location>
    <ligand>
        <name>FAD</name>
        <dbReference type="ChEBI" id="CHEBI:57692"/>
    </ligand>
</feature>
<dbReference type="InterPro" id="IPR017927">
    <property type="entry name" value="FAD-bd_FR_type"/>
</dbReference>
<dbReference type="InterPro" id="IPR001709">
    <property type="entry name" value="Flavoprot_Pyr_Nucl_cyt_Rdtase"/>
</dbReference>
<evidence type="ECO:0000259" key="19">
    <source>
        <dbReference type="PROSITE" id="PS51384"/>
    </source>
</evidence>
<dbReference type="Gene3D" id="3.90.25.10">
    <property type="entry name" value="UDP-galactose 4-epimerase, domain 1"/>
    <property type="match status" value="1"/>
</dbReference>
<feature type="binding site" evidence="18">
    <location>
        <position position="486"/>
    </location>
    <ligand>
        <name>FAD</name>
        <dbReference type="ChEBI" id="CHEBI:57692"/>
    </ligand>
</feature>
<dbReference type="SUPFAM" id="SSF51735">
    <property type="entry name" value="NAD(P)-binding Rossmann-fold domains"/>
    <property type="match status" value="1"/>
</dbReference>
<evidence type="ECO:0000313" key="21">
    <source>
        <dbReference type="Proteomes" id="UP000756346"/>
    </source>
</evidence>
<protein>
    <recommendedName>
        <fullName evidence="15">NADH-cytochrome b5 reductase 2</fullName>
        <ecNumber evidence="4">1.6.2.2</ecNumber>
    </recommendedName>
    <alternativeName>
        <fullName evidence="16">Mitochondrial cytochrome b reductase</fullName>
    </alternativeName>
</protein>
<gene>
    <name evidence="20" type="ORF">B0I36DRAFT_364767</name>
</gene>
<dbReference type="Pfam" id="PF00970">
    <property type="entry name" value="FAD_binding_6"/>
    <property type="match status" value="1"/>
</dbReference>
<sequence>MAQHQQTAADSSNSVLLLGGTGKVAGQIAPQLEAAGFCPIIASRNQKSYGGYTAVKFDWDDESTWQNALLGGGSEPVRSVFIVAPGYVAPREMATKFITQARKNGTRRFVLLSSSQFTEDSPALGQIHKLLHEMGDQGEVEWAVMRPTWFQQNYATDPSHVKAIREDNKLYSATGPGRMPVVSTYDIAAVACYALTTTDTLNKDFVILGPELLSYQQLADILTDVLGRKITYHELTEEELAERHVAFGLPQEYAPVLAHLDTIIKHGAEDRINNVVEQVTGRPPRSFRQFVEDEKATALSRSYATEAPKQGTNPAIYALGAAAVGGAGYYFLSANPGAAQKAAEKAKAAVPSGPAKKAFTGGDQGFISLPVEEVEIINHNTKRIRFKLPEEDMVSGLEVASAILTKYKYEDQEKPTLRPYTPTSDESERGYIDLIVKKYPNGPMSTHLHDLTPGQRLDFKGPLPKYPWAPNKHSHIALIAGGTGITPMYQLIRAIFNNPEDKTKVTLVFGNLTEEDILLKKELAHLENTYPQRFRAFYVLDKPPKEWAGNSGYIDKNLLKTVLPEPKEDNIKVFVCGPPGLYNAISGNKKSPKDQGELTGILKELGYEKDQVYKF</sequence>
<comment type="subcellular location">
    <subcellularLocation>
        <location evidence="2">Mitochondrion outer membrane</location>
        <topology evidence="2">Single-pass membrane protein</topology>
    </subcellularLocation>
</comment>
<evidence type="ECO:0000256" key="5">
    <source>
        <dbReference type="ARBA" id="ARBA00022630"/>
    </source>
</evidence>
<evidence type="ECO:0000256" key="15">
    <source>
        <dbReference type="ARBA" id="ARBA00039435"/>
    </source>
</evidence>
<evidence type="ECO:0000256" key="3">
    <source>
        <dbReference type="ARBA" id="ARBA00006105"/>
    </source>
</evidence>
<dbReference type="InterPro" id="IPR008030">
    <property type="entry name" value="NmrA-like"/>
</dbReference>
<dbReference type="OrthoDB" id="432685at2759"/>
<evidence type="ECO:0000256" key="8">
    <source>
        <dbReference type="ARBA" id="ARBA00022827"/>
    </source>
</evidence>
<dbReference type="Gene3D" id="3.40.50.80">
    <property type="entry name" value="Nucleotide-binding domain of ferredoxin-NADP reductase (FNR) module"/>
    <property type="match status" value="1"/>
</dbReference>
<feature type="binding site" evidence="18">
    <location>
        <position position="435"/>
    </location>
    <ligand>
        <name>FAD</name>
        <dbReference type="ChEBI" id="CHEBI:57692"/>
    </ligand>
</feature>
<keyword evidence="8 18" id="KW-0274">FAD</keyword>
<dbReference type="Pfam" id="PF05368">
    <property type="entry name" value="NmrA"/>
    <property type="match status" value="1"/>
</dbReference>
<evidence type="ECO:0000256" key="1">
    <source>
        <dbReference type="ARBA" id="ARBA00001974"/>
    </source>
</evidence>
<dbReference type="GO" id="GO:0090524">
    <property type="term" value="F:cytochrome-b5 reductase activity, acting on NADH"/>
    <property type="evidence" value="ECO:0007669"/>
    <property type="project" value="UniProtKB-EC"/>
</dbReference>
<keyword evidence="12" id="KW-0496">Mitochondrion</keyword>
<name>A0A9P8Y1R0_9PEZI</name>
<keyword evidence="5 18" id="KW-0285">Flavoprotein</keyword>
<evidence type="ECO:0000256" key="16">
    <source>
        <dbReference type="ARBA" id="ARBA00041256"/>
    </source>
</evidence>
<dbReference type="InterPro" id="IPR039261">
    <property type="entry name" value="FNR_nucleotide-bd"/>
</dbReference>
<evidence type="ECO:0000256" key="4">
    <source>
        <dbReference type="ARBA" id="ARBA00012011"/>
    </source>
</evidence>
<feature type="binding site" evidence="18">
    <location>
        <position position="445"/>
    </location>
    <ligand>
        <name>FAD</name>
        <dbReference type="ChEBI" id="CHEBI:57692"/>
    </ligand>
</feature>
<dbReference type="Gene3D" id="3.40.50.720">
    <property type="entry name" value="NAD(P)-binding Rossmann-like Domain"/>
    <property type="match status" value="1"/>
</dbReference>
<dbReference type="GeneID" id="70188574"/>
<dbReference type="InterPro" id="IPR019901">
    <property type="entry name" value="Ergot_alkaloid_biosynthesis"/>
</dbReference>
<keyword evidence="9" id="KW-1133">Transmembrane helix</keyword>
<evidence type="ECO:0000256" key="10">
    <source>
        <dbReference type="ARBA" id="ARBA00023002"/>
    </source>
</evidence>
<dbReference type="PROSITE" id="PS51384">
    <property type="entry name" value="FAD_FR"/>
    <property type="match status" value="1"/>
</dbReference>
<dbReference type="RefSeq" id="XP_046010384.1">
    <property type="nucleotide sequence ID" value="XM_046159028.1"/>
</dbReference>
<keyword evidence="21" id="KW-1185">Reference proteome</keyword>
<feature type="binding site" evidence="18">
    <location>
        <position position="419"/>
    </location>
    <ligand>
        <name>FAD</name>
        <dbReference type="ChEBI" id="CHEBI:57692"/>
    </ligand>
</feature>
<evidence type="ECO:0000313" key="20">
    <source>
        <dbReference type="EMBL" id="KAH7027585.1"/>
    </source>
</evidence>
<dbReference type="InterPro" id="IPR001834">
    <property type="entry name" value="CBR-like"/>
</dbReference>
<dbReference type="EMBL" id="JAGTJQ010000007">
    <property type="protein sequence ID" value="KAH7027585.1"/>
    <property type="molecule type" value="Genomic_DNA"/>
</dbReference>
<evidence type="ECO:0000256" key="14">
    <source>
        <dbReference type="ARBA" id="ARBA00037464"/>
    </source>
</evidence>
<dbReference type="PRINTS" id="PR00406">
    <property type="entry name" value="CYTB5RDTASE"/>
</dbReference>
<evidence type="ECO:0000256" key="9">
    <source>
        <dbReference type="ARBA" id="ARBA00022989"/>
    </source>
</evidence>
<dbReference type="InterPro" id="IPR008333">
    <property type="entry name" value="Cbr1-like_FAD-bd_dom"/>
</dbReference>
<comment type="cofactor">
    <cofactor evidence="1 18">
        <name>FAD</name>
        <dbReference type="ChEBI" id="CHEBI:57692"/>
    </cofactor>
</comment>
<reference evidence="20" key="1">
    <citation type="journal article" date="2021" name="Nat. Commun.">
        <title>Genetic determinants of endophytism in the Arabidopsis root mycobiome.</title>
        <authorList>
            <person name="Mesny F."/>
            <person name="Miyauchi S."/>
            <person name="Thiergart T."/>
            <person name="Pickel B."/>
            <person name="Atanasova L."/>
            <person name="Karlsson M."/>
            <person name="Huettel B."/>
            <person name="Barry K.W."/>
            <person name="Haridas S."/>
            <person name="Chen C."/>
            <person name="Bauer D."/>
            <person name="Andreopoulos W."/>
            <person name="Pangilinan J."/>
            <person name="LaButti K."/>
            <person name="Riley R."/>
            <person name="Lipzen A."/>
            <person name="Clum A."/>
            <person name="Drula E."/>
            <person name="Henrissat B."/>
            <person name="Kohler A."/>
            <person name="Grigoriev I.V."/>
            <person name="Martin F.M."/>
            <person name="Hacquard S."/>
        </authorList>
    </citation>
    <scope>NUCLEOTIDE SEQUENCE</scope>
    <source>
        <strain evidence="20">MPI-CAGE-CH-0230</strain>
    </source>
</reference>
<keyword evidence="11" id="KW-0520">NAD</keyword>
<feature type="domain" description="FAD-binding FR-type" evidence="19">
    <location>
        <begin position="364"/>
        <end position="469"/>
    </location>
</feature>
<dbReference type="GO" id="GO:0006696">
    <property type="term" value="P:ergosterol biosynthetic process"/>
    <property type="evidence" value="ECO:0007669"/>
    <property type="project" value="TreeGrafter"/>
</dbReference>
<dbReference type="InterPro" id="IPR036291">
    <property type="entry name" value="NAD(P)-bd_dom_sf"/>
</dbReference>
<dbReference type="Proteomes" id="UP000756346">
    <property type="component" value="Unassembled WGS sequence"/>
</dbReference>
<keyword evidence="6" id="KW-0812">Transmembrane</keyword>
<proteinExistence type="inferred from homology"/>
<keyword evidence="10" id="KW-0560">Oxidoreductase</keyword>
<accession>A0A9P8Y1R0</accession>
<comment type="similarity">
    <text evidence="3">Belongs to the flavoprotein pyridine nucleotide cytochrome reductase family.</text>
</comment>
<dbReference type="InterPro" id="IPR017938">
    <property type="entry name" value="Riboflavin_synthase-like_b-brl"/>
</dbReference>
<organism evidence="20 21">
    <name type="scientific">Microdochium trichocladiopsis</name>
    <dbReference type="NCBI Taxonomy" id="1682393"/>
    <lineage>
        <taxon>Eukaryota</taxon>
        <taxon>Fungi</taxon>
        <taxon>Dikarya</taxon>
        <taxon>Ascomycota</taxon>
        <taxon>Pezizomycotina</taxon>
        <taxon>Sordariomycetes</taxon>
        <taxon>Xylariomycetidae</taxon>
        <taxon>Xylariales</taxon>
        <taxon>Microdochiaceae</taxon>
        <taxon>Microdochium</taxon>
    </lineage>
</organism>
<dbReference type="EC" id="1.6.2.2" evidence="4"/>
<evidence type="ECO:0000256" key="7">
    <source>
        <dbReference type="ARBA" id="ARBA00022787"/>
    </source>
</evidence>
<dbReference type="FunFam" id="2.40.30.10:FF:000032">
    <property type="entry name" value="NADH-cytochrome b5 reductase"/>
    <property type="match status" value="1"/>
</dbReference>
<dbReference type="NCBIfam" id="TIGR03649">
    <property type="entry name" value="ergot_EASG"/>
    <property type="match status" value="1"/>
</dbReference>
<dbReference type="PANTHER" id="PTHR19370:SF171">
    <property type="entry name" value="NADH-CYTOCHROME B5 REDUCTASE 2"/>
    <property type="match status" value="1"/>
</dbReference>
<evidence type="ECO:0000256" key="18">
    <source>
        <dbReference type="PIRSR" id="PIRSR601834-1"/>
    </source>
</evidence>
<dbReference type="InterPro" id="IPR001433">
    <property type="entry name" value="OxRdtase_FAD/NAD-bd"/>
</dbReference>
<dbReference type="FunFam" id="3.40.50.80:FF:000009">
    <property type="entry name" value="NADH-cytochrome b5 reductase"/>
    <property type="match status" value="1"/>
</dbReference>
<dbReference type="AlphaFoldDB" id="A0A9P8Y1R0"/>
<evidence type="ECO:0000256" key="13">
    <source>
        <dbReference type="ARBA" id="ARBA00023136"/>
    </source>
</evidence>
<feature type="binding site" evidence="18">
    <location>
        <position position="437"/>
    </location>
    <ligand>
        <name>FAD</name>
        <dbReference type="ChEBI" id="CHEBI:57692"/>
    </ligand>
</feature>